<name>A0ABN7UWQ5_GIGMA</name>
<proteinExistence type="predicted"/>
<keyword evidence="2" id="KW-1185">Reference proteome</keyword>
<organism evidence="1 2">
    <name type="scientific">Gigaspora margarita</name>
    <dbReference type="NCBI Taxonomy" id="4874"/>
    <lineage>
        <taxon>Eukaryota</taxon>
        <taxon>Fungi</taxon>
        <taxon>Fungi incertae sedis</taxon>
        <taxon>Mucoromycota</taxon>
        <taxon>Glomeromycotina</taxon>
        <taxon>Glomeromycetes</taxon>
        <taxon>Diversisporales</taxon>
        <taxon>Gigasporaceae</taxon>
        <taxon>Gigaspora</taxon>
    </lineage>
</organism>
<evidence type="ECO:0000313" key="1">
    <source>
        <dbReference type="EMBL" id="CAG8692660.1"/>
    </source>
</evidence>
<accession>A0ABN7UWQ5</accession>
<comment type="caution">
    <text evidence="1">The sequence shown here is derived from an EMBL/GenBank/DDBJ whole genome shotgun (WGS) entry which is preliminary data.</text>
</comment>
<dbReference type="EMBL" id="CAJVQB010006855">
    <property type="protein sequence ID" value="CAG8692660.1"/>
    <property type="molecule type" value="Genomic_DNA"/>
</dbReference>
<reference evidence="1 2" key="1">
    <citation type="submission" date="2021-06" db="EMBL/GenBank/DDBJ databases">
        <authorList>
            <person name="Kallberg Y."/>
            <person name="Tangrot J."/>
            <person name="Rosling A."/>
        </authorList>
    </citation>
    <scope>NUCLEOTIDE SEQUENCE [LARGE SCALE GENOMIC DNA]</scope>
    <source>
        <strain evidence="1 2">120-4 pot B 10/14</strain>
    </source>
</reference>
<gene>
    <name evidence="1" type="ORF">GMARGA_LOCUS11618</name>
</gene>
<sequence length="135" mass="16190">MNEEDRECQLASHITYVLNNVIPWWECNGIPLDIDRNKSDLGSTTKGYSRPDFVCRIKNAFILKREGKADSVENFKMAIQDLEEKFNRIDPLIFGDVNFIFLLRCRTSYTHRKWANVIKSDKYDRLRWFKYRFKI</sequence>
<evidence type="ECO:0000313" key="2">
    <source>
        <dbReference type="Proteomes" id="UP000789901"/>
    </source>
</evidence>
<protein>
    <submittedName>
        <fullName evidence="1">31198_t:CDS:1</fullName>
    </submittedName>
</protein>
<dbReference type="Proteomes" id="UP000789901">
    <property type="component" value="Unassembled WGS sequence"/>
</dbReference>